<reference evidence="6 7" key="1">
    <citation type="submission" date="2016-07" db="EMBL/GenBank/DDBJ databases">
        <title>Pervasive Adenine N6-methylation of Active Genes in Fungi.</title>
        <authorList>
            <consortium name="DOE Joint Genome Institute"/>
            <person name="Mondo S.J."/>
            <person name="Dannebaum R.O."/>
            <person name="Kuo R.C."/>
            <person name="Labutti K."/>
            <person name="Haridas S."/>
            <person name="Kuo A."/>
            <person name="Salamov A."/>
            <person name="Ahrendt S.R."/>
            <person name="Lipzen A."/>
            <person name="Sullivan W."/>
            <person name="Andreopoulos W.B."/>
            <person name="Clum A."/>
            <person name="Lindquist E."/>
            <person name="Daum C."/>
            <person name="Ramamoorthy G.K."/>
            <person name="Gryganskyi A."/>
            <person name="Culley D."/>
            <person name="Magnuson J.K."/>
            <person name="James T.Y."/>
            <person name="O'Malley M.A."/>
            <person name="Stajich J.E."/>
            <person name="Spatafora J.W."/>
            <person name="Visel A."/>
            <person name="Grigoriev I.V."/>
        </authorList>
    </citation>
    <scope>NUCLEOTIDE SEQUENCE [LARGE SCALE GENOMIC DNA]</scope>
    <source>
        <strain evidence="6 7">12-1054</strain>
    </source>
</reference>
<dbReference type="GO" id="GO:0004197">
    <property type="term" value="F:cysteine-type endopeptidase activity"/>
    <property type="evidence" value="ECO:0007669"/>
    <property type="project" value="InterPro"/>
</dbReference>
<dbReference type="Pfam" id="PF00656">
    <property type="entry name" value="Peptidase_C14"/>
    <property type="match status" value="1"/>
</dbReference>
<dbReference type="OMA" id="MHRIMVT"/>
<feature type="domain" description="Peptidase C14 caspase" evidence="5">
    <location>
        <begin position="112"/>
        <end position="400"/>
    </location>
</feature>
<dbReference type="GO" id="GO:0006508">
    <property type="term" value="P:proteolysis"/>
    <property type="evidence" value="ECO:0007669"/>
    <property type="project" value="InterPro"/>
</dbReference>
<dbReference type="GeneID" id="63784875"/>
<dbReference type="InterPro" id="IPR029030">
    <property type="entry name" value="Caspase-like_dom_sf"/>
</dbReference>
<evidence type="ECO:0000256" key="4">
    <source>
        <dbReference type="SAM" id="MobiDB-lite"/>
    </source>
</evidence>
<dbReference type="PANTHER" id="PTHR48104:SF30">
    <property type="entry name" value="METACASPASE-1"/>
    <property type="match status" value="1"/>
</dbReference>
<dbReference type="GO" id="GO:0005737">
    <property type="term" value="C:cytoplasm"/>
    <property type="evidence" value="ECO:0007669"/>
    <property type="project" value="TreeGrafter"/>
</dbReference>
<name>A0A1Y2FKD1_PROLT</name>
<protein>
    <submittedName>
        <fullName evidence="6">Caspase domain-domain-containing protein</fullName>
    </submittedName>
</protein>
<feature type="compositionally biased region" description="Low complexity" evidence="4">
    <location>
        <begin position="1"/>
        <end position="52"/>
    </location>
</feature>
<feature type="region of interest" description="Disordered" evidence="4">
    <location>
        <begin position="1"/>
        <end position="97"/>
    </location>
</feature>
<dbReference type="PANTHER" id="PTHR48104">
    <property type="entry name" value="METACASPASE-4"/>
    <property type="match status" value="1"/>
</dbReference>
<accession>A0A1Y2FKD1</accession>
<gene>
    <name evidence="6" type="ORF">BCR37DRAFT_366247</name>
</gene>
<dbReference type="STRING" id="56484.A0A1Y2FKD1"/>
<evidence type="ECO:0000256" key="2">
    <source>
        <dbReference type="ARBA" id="ARBA00022703"/>
    </source>
</evidence>
<dbReference type="RefSeq" id="XP_040726426.1">
    <property type="nucleotide sequence ID" value="XM_040868276.1"/>
</dbReference>
<dbReference type="AlphaFoldDB" id="A0A1Y2FKD1"/>
<comment type="caution">
    <text evidence="6">The sequence shown here is derived from an EMBL/GenBank/DDBJ whole genome shotgun (WGS) entry which is preliminary data.</text>
</comment>
<keyword evidence="7" id="KW-1185">Reference proteome</keyword>
<evidence type="ECO:0000256" key="1">
    <source>
        <dbReference type="ARBA" id="ARBA00009005"/>
    </source>
</evidence>
<dbReference type="GO" id="GO:0006915">
    <property type="term" value="P:apoptotic process"/>
    <property type="evidence" value="ECO:0007669"/>
    <property type="project" value="UniProtKB-KW"/>
</dbReference>
<keyword evidence="2" id="KW-0053">Apoptosis</keyword>
<organism evidence="6 7">
    <name type="scientific">Protomyces lactucae-debilis</name>
    <dbReference type="NCBI Taxonomy" id="2754530"/>
    <lineage>
        <taxon>Eukaryota</taxon>
        <taxon>Fungi</taxon>
        <taxon>Dikarya</taxon>
        <taxon>Ascomycota</taxon>
        <taxon>Taphrinomycotina</taxon>
        <taxon>Taphrinomycetes</taxon>
        <taxon>Taphrinales</taxon>
        <taxon>Protomycetaceae</taxon>
        <taxon>Protomyces</taxon>
    </lineage>
</organism>
<proteinExistence type="inferred from homology"/>
<keyword evidence="3" id="KW-0378">Hydrolase</keyword>
<dbReference type="OrthoDB" id="3223806at2759"/>
<sequence>MSFPGQNYQQQHQQGSNYGSGYGSSQPYQQGGYAAPGQGGYNPNNNGYGVPQGAPPNWNNAPQYGGQQGGYPPPQQQQGPPQGYAAPHAPPTGAQSFGVGGMQYQFSDLHGKKKALLIGINYFGTKSELRGCINDVHNMVQFLTERYGFRKDDMVILTDDQQNPRAIPTRANILSAMQWLVAGARPGDNLMLHYSGHGGSTRDLDGDEEDGMDECIYPVDMETTPPGHIIDDIMHDICVKSLPPGCRLTAIFDCCHSGSILDLPYMYNTRGVLKEPNLLKDAGQGLLGIGKSYLSNDIGGVLKGASGLFSKVTKSGSGNREQVKAMKTAPADVICFTGCKDDQTSADASIAGQGQGAMSFAFRNALLKNPQQSYLQLLNSIRDEMNQGNYSQRPQLSCSHPLQIAEILFTL</sequence>
<comment type="similarity">
    <text evidence="1">Belongs to the peptidase C14B family.</text>
</comment>
<dbReference type="InterPro" id="IPR011600">
    <property type="entry name" value="Pept_C14_caspase"/>
</dbReference>
<evidence type="ECO:0000259" key="5">
    <source>
        <dbReference type="Pfam" id="PF00656"/>
    </source>
</evidence>
<keyword evidence="3" id="KW-0788">Thiol protease</keyword>
<dbReference type="Gene3D" id="3.40.50.12660">
    <property type="match status" value="2"/>
</dbReference>
<feature type="compositionally biased region" description="Low complexity" evidence="4">
    <location>
        <begin position="76"/>
        <end position="87"/>
    </location>
</feature>
<evidence type="ECO:0000313" key="7">
    <source>
        <dbReference type="Proteomes" id="UP000193685"/>
    </source>
</evidence>
<evidence type="ECO:0000313" key="6">
    <source>
        <dbReference type="EMBL" id="ORY84408.1"/>
    </source>
</evidence>
<dbReference type="Proteomes" id="UP000193685">
    <property type="component" value="Unassembled WGS sequence"/>
</dbReference>
<dbReference type="SUPFAM" id="SSF52129">
    <property type="entry name" value="Caspase-like"/>
    <property type="match status" value="1"/>
</dbReference>
<dbReference type="EMBL" id="MCFI01000006">
    <property type="protein sequence ID" value="ORY84408.1"/>
    <property type="molecule type" value="Genomic_DNA"/>
</dbReference>
<dbReference type="InterPro" id="IPR050452">
    <property type="entry name" value="Metacaspase"/>
</dbReference>
<evidence type="ECO:0000256" key="3">
    <source>
        <dbReference type="ARBA" id="ARBA00022807"/>
    </source>
</evidence>
<keyword evidence="3" id="KW-0645">Protease</keyword>